<protein>
    <recommendedName>
        <fullName evidence="1">YdhG-like domain-containing protein</fullName>
    </recommendedName>
</protein>
<dbReference type="EMBL" id="SEWE01000073">
    <property type="protein sequence ID" value="RYU75316.1"/>
    <property type="molecule type" value="Genomic_DNA"/>
</dbReference>
<gene>
    <name evidence="2" type="ORF">EWM57_20085</name>
</gene>
<dbReference type="Pfam" id="PF08818">
    <property type="entry name" value="DUF1801"/>
    <property type="match status" value="1"/>
</dbReference>
<dbReference type="Proteomes" id="UP000294155">
    <property type="component" value="Unassembled WGS sequence"/>
</dbReference>
<name>A0A4Q5LAK7_9BACT</name>
<dbReference type="InterPro" id="IPR014922">
    <property type="entry name" value="YdhG-like"/>
</dbReference>
<evidence type="ECO:0000313" key="3">
    <source>
        <dbReference type="Proteomes" id="UP000294155"/>
    </source>
</evidence>
<dbReference type="Gene3D" id="3.90.1150.200">
    <property type="match status" value="1"/>
</dbReference>
<sequence length="192" mass="21821">MNPNVDWYFPKAKKWQPELEALRAIVLSCGLNEELKWGVPCYTWQQSGVVLLHYFKDYCAVMFLKGALLADANEILVQQTEHTQATRQIRFTSLREVTELEPVLKTYLYEAIEVEKLGLQVKFKATADFTVAEELHSKFAALPALKTAFDALTPGRQRGYLLYFSAPKQAKTRTARVEKCLPLILAGKGLHD</sequence>
<dbReference type="AlphaFoldDB" id="A0A4Q5LAK7"/>
<evidence type="ECO:0000313" key="2">
    <source>
        <dbReference type="EMBL" id="RYU75316.1"/>
    </source>
</evidence>
<feature type="domain" description="YdhG-like" evidence="1">
    <location>
        <begin position="15"/>
        <end position="112"/>
    </location>
</feature>
<keyword evidence="3" id="KW-1185">Reference proteome</keyword>
<accession>A0A4Q5LAK7</accession>
<reference evidence="2 3" key="1">
    <citation type="submission" date="2019-02" db="EMBL/GenBank/DDBJ databases">
        <title>Bacterial novel species isolated from soil.</title>
        <authorList>
            <person name="Jung H.-Y."/>
        </authorList>
    </citation>
    <scope>NUCLEOTIDE SEQUENCE [LARGE SCALE GENOMIC DNA]</scope>
    <source>
        <strain evidence="2 3">1-3-3-3</strain>
    </source>
</reference>
<comment type="caution">
    <text evidence="2">The sequence shown here is derived from an EMBL/GenBank/DDBJ whole genome shotgun (WGS) entry which is preliminary data.</text>
</comment>
<organism evidence="2 3">
    <name type="scientific">Hymenobacter persicinus</name>
    <dbReference type="NCBI Taxonomy" id="2025506"/>
    <lineage>
        <taxon>Bacteria</taxon>
        <taxon>Pseudomonadati</taxon>
        <taxon>Bacteroidota</taxon>
        <taxon>Cytophagia</taxon>
        <taxon>Cytophagales</taxon>
        <taxon>Hymenobacteraceae</taxon>
        <taxon>Hymenobacter</taxon>
    </lineage>
</organism>
<dbReference type="SUPFAM" id="SSF159888">
    <property type="entry name" value="YdhG-like"/>
    <property type="match status" value="1"/>
</dbReference>
<dbReference type="RefSeq" id="WP_129923092.1">
    <property type="nucleotide sequence ID" value="NZ_SEWE01000073.1"/>
</dbReference>
<dbReference type="OrthoDB" id="9800461at2"/>
<dbReference type="InterPro" id="IPR016786">
    <property type="entry name" value="YdeI_bac"/>
</dbReference>
<dbReference type="Pfam" id="PF13376">
    <property type="entry name" value="OmdA"/>
    <property type="match status" value="1"/>
</dbReference>
<evidence type="ECO:0000259" key="1">
    <source>
        <dbReference type="Pfam" id="PF08818"/>
    </source>
</evidence>
<proteinExistence type="predicted"/>
<dbReference type="PIRSF" id="PIRSF021308">
    <property type="entry name" value="UCP021308"/>
    <property type="match status" value="1"/>
</dbReference>